<dbReference type="AlphaFoldDB" id="A0A9D7FD83"/>
<proteinExistence type="predicted"/>
<evidence type="ECO:0000313" key="2">
    <source>
        <dbReference type="Proteomes" id="UP000886602"/>
    </source>
</evidence>
<reference evidence="1" key="1">
    <citation type="submission" date="2020-10" db="EMBL/GenBank/DDBJ databases">
        <title>Connecting structure to function with the recovery of over 1000 high-quality activated sludge metagenome-assembled genomes encoding full-length rRNA genes using long-read sequencing.</title>
        <authorList>
            <person name="Singleton C.M."/>
            <person name="Petriglieri F."/>
            <person name="Kristensen J.M."/>
            <person name="Kirkegaard R.H."/>
            <person name="Michaelsen T.Y."/>
            <person name="Andersen M.H."/>
            <person name="Karst S.M."/>
            <person name="Dueholm M.S."/>
            <person name="Nielsen P.H."/>
            <person name="Albertsen M."/>
        </authorList>
    </citation>
    <scope>NUCLEOTIDE SEQUENCE</scope>
    <source>
        <strain evidence="1">EsbW_18-Q3-R4-48_MAXAC.044</strain>
    </source>
</reference>
<sequence length="81" mass="9538">MNQASAFELYRMRAAIDRVLDKPRWLLAIQSRLQIGQRVEYFDAQANSLKRGQVLELCRKQALILDQDDDRRWLISYAAIN</sequence>
<protein>
    <submittedName>
        <fullName evidence="1">Uncharacterized protein</fullName>
    </submittedName>
</protein>
<gene>
    <name evidence="1" type="ORF">IPJ48_06055</name>
</gene>
<organism evidence="1 2">
    <name type="scientific">Candidatus Propionivibrio dominans</name>
    <dbReference type="NCBI Taxonomy" id="2954373"/>
    <lineage>
        <taxon>Bacteria</taxon>
        <taxon>Pseudomonadati</taxon>
        <taxon>Pseudomonadota</taxon>
        <taxon>Betaproteobacteria</taxon>
        <taxon>Rhodocyclales</taxon>
        <taxon>Rhodocyclaceae</taxon>
        <taxon>Propionivibrio</taxon>
    </lineage>
</organism>
<comment type="caution">
    <text evidence="1">The sequence shown here is derived from an EMBL/GenBank/DDBJ whole genome shotgun (WGS) entry which is preliminary data.</text>
</comment>
<accession>A0A9D7FD83</accession>
<dbReference type="EMBL" id="JADJNC010000008">
    <property type="protein sequence ID" value="MBK7422676.1"/>
    <property type="molecule type" value="Genomic_DNA"/>
</dbReference>
<name>A0A9D7FD83_9RHOO</name>
<evidence type="ECO:0000313" key="1">
    <source>
        <dbReference type="EMBL" id="MBK7422676.1"/>
    </source>
</evidence>
<dbReference type="Proteomes" id="UP000886602">
    <property type="component" value="Unassembled WGS sequence"/>
</dbReference>